<evidence type="ECO:0000256" key="11">
    <source>
        <dbReference type="ARBA" id="ARBA00022989"/>
    </source>
</evidence>
<evidence type="ECO:0000256" key="10">
    <source>
        <dbReference type="ARBA" id="ARBA00022984"/>
    </source>
</evidence>
<dbReference type="GO" id="GO:0008360">
    <property type="term" value="P:regulation of cell shape"/>
    <property type="evidence" value="ECO:0007669"/>
    <property type="project" value="UniProtKB-KW"/>
</dbReference>
<protein>
    <submittedName>
        <fullName evidence="17">Penicillin-binding protein 2</fullName>
    </submittedName>
</protein>
<dbReference type="GO" id="GO:0006508">
    <property type="term" value="P:proteolysis"/>
    <property type="evidence" value="ECO:0007669"/>
    <property type="project" value="UniProtKB-KW"/>
</dbReference>
<dbReference type="Proteomes" id="UP000247973">
    <property type="component" value="Unassembled WGS sequence"/>
</dbReference>
<accession>A0A2V3PR22</accession>
<keyword evidence="4" id="KW-0997">Cell inner membrane</keyword>
<dbReference type="SUPFAM" id="SSF56601">
    <property type="entry name" value="beta-lactamase/transpeptidase-like"/>
    <property type="match status" value="1"/>
</dbReference>
<dbReference type="GO" id="GO:0009002">
    <property type="term" value="F:serine-type D-Ala-D-Ala carboxypeptidase activity"/>
    <property type="evidence" value="ECO:0007669"/>
    <property type="project" value="InterPro"/>
</dbReference>
<proteinExistence type="predicted"/>
<dbReference type="EMBL" id="QICL01000010">
    <property type="protein sequence ID" value="PXV64406.1"/>
    <property type="molecule type" value="Genomic_DNA"/>
</dbReference>
<dbReference type="NCBIfam" id="TIGR03423">
    <property type="entry name" value="pbp2_mrdA"/>
    <property type="match status" value="1"/>
</dbReference>
<evidence type="ECO:0000313" key="18">
    <source>
        <dbReference type="Proteomes" id="UP000247973"/>
    </source>
</evidence>
<evidence type="ECO:0000256" key="1">
    <source>
        <dbReference type="ARBA" id="ARBA00004167"/>
    </source>
</evidence>
<comment type="caution">
    <text evidence="17">The sequence shown here is derived from an EMBL/GenBank/DDBJ whole genome shotgun (WGS) entry which is preliminary data.</text>
</comment>
<dbReference type="Gene3D" id="3.30.1390.30">
    <property type="entry name" value="Penicillin-binding protein 2a, domain 3"/>
    <property type="match status" value="1"/>
</dbReference>
<evidence type="ECO:0000256" key="9">
    <source>
        <dbReference type="ARBA" id="ARBA00022960"/>
    </source>
</evidence>
<feature type="transmembrane region" description="Helical" evidence="14">
    <location>
        <begin position="12"/>
        <end position="34"/>
    </location>
</feature>
<reference evidence="17 18" key="1">
    <citation type="submission" date="2018-03" db="EMBL/GenBank/DDBJ databases">
        <title>Genomic Encyclopedia of Archaeal and Bacterial Type Strains, Phase II (KMG-II): from individual species to whole genera.</title>
        <authorList>
            <person name="Goeker M."/>
        </authorList>
    </citation>
    <scope>NUCLEOTIDE SEQUENCE [LARGE SCALE GENOMIC DNA]</scope>
    <source>
        <strain evidence="17 18">DSM 100214</strain>
    </source>
</reference>
<dbReference type="Gene3D" id="3.90.1310.10">
    <property type="entry name" value="Penicillin-binding protein 2a (Domain 2)"/>
    <property type="match status" value="1"/>
</dbReference>
<feature type="domain" description="Penicillin-binding protein dimerisation" evidence="16">
    <location>
        <begin position="55"/>
        <end position="225"/>
    </location>
</feature>
<dbReference type="InterPro" id="IPR017790">
    <property type="entry name" value="Penicillin-binding_protein_2"/>
</dbReference>
<dbReference type="InterPro" id="IPR050515">
    <property type="entry name" value="Beta-lactam/transpept"/>
</dbReference>
<keyword evidence="12 14" id="KW-0472">Membrane</keyword>
<feature type="domain" description="Penicillin-binding protein transpeptidase" evidence="15">
    <location>
        <begin position="263"/>
        <end position="587"/>
    </location>
</feature>
<dbReference type="InterPro" id="IPR001460">
    <property type="entry name" value="PCN-bd_Tpept"/>
</dbReference>
<dbReference type="Pfam" id="PF03717">
    <property type="entry name" value="PBP_dimer"/>
    <property type="match status" value="1"/>
</dbReference>
<dbReference type="SUPFAM" id="SSF56519">
    <property type="entry name" value="Penicillin binding protein dimerisation domain"/>
    <property type="match status" value="1"/>
</dbReference>
<keyword evidence="7 14" id="KW-0812">Transmembrane</keyword>
<dbReference type="InterPro" id="IPR005311">
    <property type="entry name" value="PBP_dimer"/>
</dbReference>
<evidence type="ECO:0000256" key="8">
    <source>
        <dbReference type="ARBA" id="ARBA00022801"/>
    </source>
</evidence>
<comment type="subcellular location">
    <subcellularLocation>
        <location evidence="2">Cell membrane</location>
    </subcellularLocation>
    <subcellularLocation>
        <location evidence="1">Membrane</location>
        <topology evidence="1">Single-pass membrane protein</topology>
    </subcellularLocation>
</comment>
<dbReference type="GO" id="GO:0008658">
    <property type="term" value="F:penicillin binding"/>
    <property type="evidence" value="ECO:0007669"/>
    <property type="project" value="InterPro"/>
</dbReference>
<evidence type="ECO:0000256" key="3">
    <source>
        <dbReference type="ARBA" id="ARBA00022475"/>
    </source>
</evidence>
<evidence type="ECO:0000259" key="16">
    <source>
        <dbReference type="Pfam" id="PF03717"/>
    </source>
</evidence>
<name>A0A2V3PR22_9BACT</name>
<evidence type="ECO:0000256" key="14">
    <source>
        <dbReference type="SAM" id="Phobius"/>
    </source>
</evidence>
<dbReference type="AlphaFoldDB" id="A0A2V3PR22"/>
<dbReference type="RefSeq" id="WP_110310528.1">
    <property type="nucleotide sequence ID" value="NZ_QICL01000010.1"/>
</dbReference>
<dbReference type="PANTHER" id="PTHR30627:SF2">
    <property type="entry name" value="PEPTIDOGLYCAN D,D-TRANSPEPTIDASE MRDA"/>
    <property type="match status" value="1"/>
</dbReference>
<evidence type="ECO:0000256" key="13">
    <source>
        <dbReference type="ARBA" id="ARBA00023316"/>
    </source>
</evidence>
<evidence type="ECO:0000256" key="7">
    <source>
        <dbReference type="ARBA" id="ARBA00022692"/>
    </source>
</evidence>
<evidence type="ECO:0000256" key="6">
    <source>
        <dbReference type="ARBA" id="ARBA00022670"/>
    </source>
</evidence>
<evidence type="ECO:0000256" key="2">
    <source>
        <dbReference type="ARBA" id="ARBA00004236"/>
    </source>
</evidence>
<sequence>MSKDNNLHSEKRYYTILAITVIIVIVLICQLFNLQIIQHEYKYSADSNAFFKKTLYPARGTISDRKDRLLVYNQPTYDIVYIPREVEPFDTLDFCHILGLTRDQLEKKISDVKDRRLNPGYSSYTLQTLMTQLTVREYGLFQEKLYKFPGFYIQNRALRQYNFVNAAQVLGYVAEVNKTALAEDPYYVRGDYAGKSGIETSYENILRGQKGVEILLRDAHGRIKGKYENGKHDVNPVSGKNLKLAIDIELQAYGEYLMQNKIGSIVMIEPSTGEILCLVTSPTYDPAILLGREFGNNYKSLEQNPSKPLFNRATQGTYPPGSTFKTTQGLIFLEEGIITPETAYSCAGGYPPGGGRPRCHGHGSPLSLVPAIATSCNSYFCYGLNAMLSNRKKYANIREAFDIWKDYLVSMGFGYKLGVDLPSEKRGLIPNSQFYTKAFKTEKWYAQNVISIAIGQGEILATPLQVANLGATIANRGFFYTPHVVRQIQDMPLDKTYTDRRYTGVKEAYYNTIAQGMANAVTGGTCYGINLLPEIAVAGKTGTAENPHGRDHSWFMGFAPVDKPQVAISVLVENAGFGARFAVPIARLMVQKYLKGEIPASEKYLEDNMANAIILPNVLNSWEQRRNDIATQTTTEGETIIEE</sequence>
<gene>
    <name evidence="17" type="ORF">CLV62_11049</name>
</gene>
<dbReference type="GO" id="GO:0005886">
    <property type="term" value="C:plasma membrane"/>
    <property type="evidence" value="ECO:0007669"/>
    <property type="project" value="UniProtKB-SubCell"/>
</dbReference>
<organism evidence="17 18">
    <name type="scientific">Dysgonomonas alginatilytica</name>
    <dbReference type="NCBI Taxonomy" id="1605892"/>
    <lineage>
        <taxon>Bacteria</taxon>
        <taxon>Pseudomonadati</taxon>
        <taxon>Bacteroidota</taxon>
        <taxon>Bacteroidia</taxon>
        <taxon>Bacteroidales</taxon>
        <taxon>Dysgonomonadaceae</taxon>
        <taxon>Dysgonomonas</taxon>
    </lineage>
</organism>
<keyword evidence="11 14" id="KW-1133">Transmembrane helix</keyword>
<keyword evidence="13" id="KW-0961">Cell wall biogenesis/degradation</keyword>
<dbReference type="FunFam" id="3.40.710.10:FF:000024">
    <property type="entry name" value="Penicillin-binding protein 2"/>
    <property type="match status" value="1"/>
</dbReference>
<keyword evidence="8" id="KW-0378">Hydrolase</keyword>
<dbReference type="InterPro" id="IPR012338">
    <property type="entry name" value="Beta-lactam/transpept-like"/>
</dbReference>
<evidence type="ECO:0000259" key="15">
    <source>
        <dbReference type="Pfam" id="PF00905"/>
    </source>
</evidence>
<keyword evidence="5" id="KW-0121">Carboxypeptidase</keyword>
<keyword evidence="18" id="KW-1185">Reference proteome</keyword>
<dbReference type="Gene3D" id="3.40.710.10">
    <property type="entry name" value="DD-peptidase/beta-lactamase superfamily"/>
    <property type="match status" value="1"/>
</dbReference>
<dbReference type="OrthoDB" id="9766847at2"/>
<evidence type="ECO:0000256" key="4">
    <source>
        <dbReference type="ARBA" id="ARBA00022519"/>
    </source>
</evidence>
<keyword evidence="9" id="KW-0133">Cell shape</keyword>
<keyword evidence="6" id="KW-0645">Protease</keyword>
<dbReference type="GO" id="GO:0071972">
    <property type="term" value="F:peptidoglycan L,D-transpeptidase activity"/>
    <property type="evidence" value="ECO:0007669"/>
    <property type="project" value="TreeGrafter"/>
</dbReference>
<dbReference type="InterPro" id="IPR036138">
    <property type="entry name" value="PBP_dimer_sf"/>
</dbReference>
<dbReference type="Pfam" id="PF00905">
    <property type="entry name" value="Transpeptidase"/>
    <property type="match status" value="1"/>
</dbReference>
<evidence type="ECO:0000256" key="5">
    <source>
        <dbReference type="ARBA" id="ARBA00022645"/>
    </source>
</evidence>
<dbReference type="PANTHER" id="PTHR30627">
    <property type="entry name" value="PEPTIDOGLYCAN D,D-TRANSPEPTIDASE"/>
    <property type="match status" value="1"/>
</dbReference>
<keyword evidence="3" id="KW-1003">Cell membrane</keyword>
<keyword evidence="10" id="KW-0573">Peptidoglycan synthesis</keyword>
<evidence type="ECO:0000256" key="12">
    <source>
        <dbReference type="ARBA" id="ARBA00023136"/>
    </source>
</evidence>
<dbReference type="GO" id="GO:0009252">
    <property type="term" value="P:peptidoglycan biosynthetic process"/>
    <property type="evidence" value="ECO:0007669"/>
    <property type="project" value="UniProtKB-KW"/>
</dbReference>
<evidence type="ECO:0000313" key="17">
    <source>
        <dbReference type="EMBL" id="PXV64406.1"/>
    </source>
</evidence>
<dbReference type="GO" id="GO:0071555">
    <property type="term" value="P:cell wall organization"/>
    <property type="evidence" value="ECO:0007669"/>
    <property type="project" value="UniProtKB-KW"/>
</dbReference>